<evidence type="ECO:0000313" key="2">
    <source>
        <dbReference type="EMBL" id="MPM40656.1"/>
    </source>
</evidence>
<dbReference type="EMBL" id="VSSQ01009080">
    <property type="protein sequence ID" value="MPM40656.1"/>
    <property type="molecule type" value="Genomic_DNA"/>
</dbReference>
<proteinExistence type="predicted"/>
<gene>
    <name evidence="2" type="ORF">SDC9_87302</name>
</gene>
<feature type="domain" description="Haem-binding" evidence="1">
    <location>
        <begin position="15"/>
        <end position="105"/>
    </location>
</feature>
<organism evidence="2">
    <name type="scientific">bioreactor metagenome</name>
    <dbReference type="NCBI Taxonomy" id="1076179"/>
    <lineage>
        <taxon>unclassified sequences</taxon>
        <taxon>metagenomes</taxon>
        <taxon>ecological metagenomes</taxon>
    </lineage>
</organism>
<dbReference type="SMART" id="SM01235">
    <property type="entry name" value="Haem_bd"/>
    <property type="match status" value="1"/>
</dbReference>
<protein>
    <recommendedName>
        <fullName evidence="1">Haem-binding domain-containing protein</fullName>
    </recommendedName>
</protein>
<reference evidence="2" key="1">
    <citation type="submission" date="2019-08" db="EMBL/GenBank/DDBJ databases">
        <authorList>
            <person name="Kucharzyk K."/>
            <person name="Murdoch R.W."/>
            <person name="Higgins S."/>
            <person name="Loffler F."/>
        </authorList>
    </citation>
    <scope>NUCLEOTIDE SEQUENCE</scope>
</reference>
<dbReference type="InterPro" id="IPR025992">
    <property type="entry name" value="Haem-bd"/>
</dbReference>
<dbReference type="AlphaFoldDB" id="A0A644ZIH5"/>
<sequence length="107" mass="12223">MKKWSWWVKALVILVVLFGVIQLIPYGKDHTNPAVVAEPVWKDTATQNLVARACYDCHSNETTWPWYSNVAPASWLLAHDVEEARQNLNLVIGLPILLSVRRFSRVP</sequence>
<dbReference type="Pfam" id="PF14376">
    <property type="entry name" value="Haem_bd"/>
    <property type="match status" value="1"/>
</dbReference>
<name>A0A644ZIH5_9ZZZZ</name>
<accession>A0A644ZIH5</accession>
<evidence type="ECO:0000259" key="1">
    <source>
        <dbReference type="SMART" id="SM01235"/>
    </source>
</evidence>
<comment type="caution">
    <text evidence="2">The sequence shown here is derived from an EMBL/GenBank/DDBJ whole genome shotgun (WGS) entry which is preliminary data.</text>
</comment>